<organism evidence="1 2">
    <name type="scientific">Luteimonas flava</name>
    <dbReference type="NCBI Taxonomy" id="3115822"/>
    <lineage>
        <taxon>Bacteria</taxon>
        <taxon>Pseudomonadati</taxon>
        <taxon>Pseudomonadota</taxon>
        <taxon>Gammaproteobacteria</taxon>
        <taxon>Lysobacterales</taxon>
        <taxon>Lysobacteraceae</taxon>
        <taxon>Luteimonas</taxon>
    </lineage>
</organism>
<name>A0ABU7WD39_9GAMM</name>
<evidence type="ECO:0000313" key="1">
    <source>
        <dbReference type="EMBL" id="MEF3081897.1"/>
    </source>
</evidence>
<sequence>MSRTRLLTDPDEVAASDAFKRAAVASRKAQTVIANEIGDGVSQGTVWQWANRRLAIPAARAVEAARAVGARPEEISVAYRALSNEMSGKTHEQHASYRASQNLGIPLSTISDAMLVVKAYVEDRGLPVTACSDPLLIKTAIDLVNELAVPLSLTNVITFKRRFTEKLEGGNDGSSEVAATG</sequence>
<gene>
    <name evidence="1" type="ORF">V3391_06680</name>
</gene>
<dbReference type="RefSeq" id="WP_332077611.1">
    <property type="nucleotide sequence ID" value="NZ_JAZHBM010000001.1"/>
</dbReference>
<proteinExistence type="predicted"/>
<comment type="caution">
    <text evidence="1">The sequence shown here is derived from an EMBL/GenBank/DDBJ whole genome shotgun (WGS) entry which is preliminary data.</text>
</comment>
<dbReference type="EMBL" id="JAZHBM010000001">
    <property type="protein sequence ID" value="MEF3081897.1"/>
    <property type="molecule type" value="Genomic_DNA"/>
</dbReference>
<protein>
    <submittedName>
        <fullName evidence="1">Uncharacterized protein</fullName>
    </submittedName>
</protein>
<dbReference type="Proteomes" id="UP001358324">
    <property type="component" value="Unassembled WGS sequence"/>
</dbReference>
<keyword evidence="2" id="KW-1185">Reference proteome</keyword>
<dbReference type="Gene3D" id="1.10.260.40">
    <property type="entry name" value="lambda repressor-like DNA-binding domains"/>
    <property type="match status" value="1"/>
</dbReference>
<accession>A0ABU7WD39</accession>
<reference evidence="1 2" key="1">
    <citation type="submission" date="2024-01" db="EMBL/GenBank/DDBJ databases">
        <title>Novel species of the genus Luteimonas isolated from rivers.</title>
        <authorList>
            <person name="Lu H."/>
        </authorList>
    </citation>
    <scope>NUCLEOTIDE SEQUENCE [LARGE SCALE GENOMIC DNA]</scope>
    <source>
        <strain evidence="1 2">SMYT11W</strain>
    </source>
</reference>
<evidence type="ECO:0000313" key="2">
    <source>
        <dbReference type="Proteomes" id="UP001358324"/>
    </source>
</evidence>
<dbReference type="InterPro" id="IPR010982">
    <property type="entry name" value="Lambda_DNA-bd_dom_sf"/>
</dbReference>